<evidence type="ECO:0000313" key="2">
    <source>
        <dbReference type="EMBL" id="KNZ58989.1"/>
    </source>
</evidence>
<organism evidence="2 3">
    <name type="scientific">Puccinia sorghi</name>
    <dbReference type="NCBI Taxonomy" id="27349"/>
    <lineage>
        <taxon>Eukaryota</taxon>
        <taxon>Fungi</taxon>
        <taxon>Dikarya</taxon>
        <taxon>Basidiomycota</taxon>
        <taxon>Pucciniomycotina</taxon>
        <taxon>Pucciniomycetes</taxon>
        <taxon>Pucciniales</taxon>
        <taxon>Pucciniaceae</taxon>
        <taxon>Puccinia</taxon>
    </lineage>
</organism>
<sequence length="334" mass="38377">MKIFAQQASFQQKPTTHPHSEATTHPTIHLNHIFRPDTLISRSLVLKVPRQLWPAYSPFSLYLLFATSRSIFDLHISQWNYSIISLTLLDVRLLKTFEVEKAQEYNNILYSVFESLKLHDNLEVARMIWNTPWRYFAQEKTSLDSLKKDLNLNDKDHSDKIHTLIRCAHFVRFPGCDDSNLTDKQILAKLNGTATLVGNPKHHDPEIKWSTEIVQQGFHAPYQRHDLIVAPTLKTLAEYAEQWDCSKHKAPYTSIIGPTMTGKTRLLMELAKYVPVVYVCLRPSMSTGQPPRSGLASEFLPNSAWILFKAGRICRLERSINCMGRLQLSNGQYS</sequence>
<gene>
    <name evidence="2" type="ORF">VP01_1822g8</name>
</gene>
<keyword evidence="3" id="KW-1185">Reference proteome</keyword>
<proteinExistence type="predicted"/>
<dbReference type="AlphaFoldDB" id="A0A0L6VE38"/>
<feature type="region of interest" description="Disordered" evidence="1">
    <location>
        <begin position="1"/>
        <end position="23"/>
    </location>
</feature>
<dbReference type="STRING" id="27349.A0A0L6VE38"/>
<name>A0A0L6VE38_9BASI</name>
<accession>A0A0L6VE38</accession>
<dbReference type="OrthoDB" id="2432117at2759"/>
<reference evidence="2 3" key="1">
    <citation type="submission" date="2015-08" db="EMBL/GenBank/DDBJ databases">
        <title>Next Generation Sequencing and Analysis of the Genome of Puccinia sorghi L Schw, the Causal Agent of Maize Common Rust.</title>
        <authorList>
            <person name="Rochi L."/>
            <person name="Burguener G."/>
            <person name="Darino M."/>
            <person name="Turjanski A."/>
            <person name="Kreff E."/>
            <person name="Dieguez M.J."/>
            <person name="Sacco F."/>
        </authorList>
    </citation>
    <scope>NUCLEOTIDE SEQUENCE [LARGE SCALE GENOMIC DNA]</scope>
    <source>
        <strain evidence="2 3">RO10H11247</strain>
    </source>
</reference>
<dbReference type="VEuPathDB" id="FungiDB:VP01_1822g8"/>
<dbReference type="PANTHER" id="PTHR33266">
    <property type="entry name" value="CHROMOSOME 15, WHOLE GENOME SHOTGUN SEQUENCE"/>
    <property type="match status" value="1"/>
</dbReference>
<dbReference type="PANTHER" id="PTHR33266:SF1">
    <property type="entry name" value="F-BOX DOMAIN-CONTAINING PROTEIN"/>
    <property type="match status" value="1"/>
</dbReference>
<dbReference type="EMBL" id="LAVV01006640">
    <property type="protein sequence ID" value="KNZ58989.1"/>
    <property type="molecule type" value="Genomic_DNA"/>
</dbReference>
<evidence type="ECO:0000256" key="1">
    <source>
        <dbReference type="SAM" id="MobiDB-lite"/>
    </source>
</evidence>
<dbReference type="Proteomes" id="UP000037035">
    <property type="component" value="Unassembled WGS sequence"/>
</dbReference>
<protein>
    <submittedName>
        <fullName evidence="2">Uncharacterized protein</fullName>
    </submittedName>
</protein>
<comment type="caution">
    <text evidence="2">The sequence shown here is derived from an EMBL/GenBank/DDBJ whole genome shotgun (WGS) entry which is preliminary data.</text>
</comment>
<evidence type="ECO:0000313" key="3">
    <source>
        <dbReference type="Proteomes" id="UP000037035"/>
    </source>
</evidence>